<dbReference type="Proteomes" id="UP001499938">
    <property type="component" value="Unassembled WGS sequence"/>
</dbReference>
<comment type="caution">
    <text evidence="1">The sequence shown here is derived from an EMBL/GenBank/DDBJ whole genome shotgun (WGS) entry which is preliminary data.</text>
</comment>
<dbReference type="RefSeq" id="WP_344083898.1">
    <property type="nucleotide sequence ID" value="NZ_BAAAPO010000026.1"/>
</dbReference>
<gene>
    <name evidence="1" type="ORF">GCM10009811_17810</name>
</gene>
<keyword evidence="2" id="KW-1185">Reference proteome</keyword>
<protein>
    <submittedName>
        <fullName evidence="1">Uncharacterized protein</fullName>
    </submittedName>
</protein>
<evidence type="ECO:0000313" key="2">
    <source>
        <dbReference type="Proteomes" id="UP001499938"/>
    </source>
</evidence>
<evidence type="ECO:0000313" key="1">
    <source>
        <dbReference type="EMBL" id="GAA1793523.1"/>
    </source>
</evidence>
<organism evidence="1 2">
    <name type="scientific">Nostocoides veronense</name>
    <dbReference type="NCBI Taxonomy" id="330836"/>
    <lineage>
        <taxon>Bacteria</taxon>
        <taxon>Bacillati</taxon>
        <taxon>Actinomycetota</taxon>
        <taxon>Actinomycetes</taxon>
        <taxon>Micrococcales</taxon>
        <taxon>Intrasporangiaceae</taxon>
        <taxon>Nostocoides</taxon>
    </lineage>
</organism>
<dbReference type="EMBL" id="BAAAPO010000026">
    <property type="protein sequence ID" value="GAA1793523.1"/>
    <property type="molecule type" value="Genomic_DNA"/>
</dbReference>
<reference evidence="1 2" key="1">
    <citation type="journal article" date="2019" name="Int. J. Syst. Evol. Microbiol.">
        <title>The Global Catalogue of Microorganisms (GCM) 10K type strain sequencing project: providing services to taxonomists for standard genome sequencing and annotation.</title>
        <authorList>
            <consortium name="The Broad Institute Genomics Platform"/>
            <consortium name="The Broad Institute Genome Sequencing Center for Infectious Disease"/>
            <person name="Wu L."/>
            <person name="Ma J."/>
        </authorList>
    </citation>
    <scope>NUCLEOTIDE SEQUENCE [LARGE SCALE GENOMIC DNA]</scope>
    <source>
        <strain evidence="1 2">JCM 15592</strain>
    </source>
</reference>
<proteinExistence type="predicted"/>
<sequence>MIETLGVEVVVCFGRRGADFVRQQLGAHERIDSFVETNDRGWTSSTFVAGSGITVVQVTHPSRADWRNRKADVSPLVSRALAPGQDLPLR</sequence>
<accession>A0ABN2LMM5</accession>
<name>A0ABN2LMM5_9MICO</name>